<comment type="caution">
    <text evidence="1">The sequence shown here is derived from an EMBL/GenBank/DDBJ whole genome shotgun (WGS) entry which is preliminary data.</text>
</comment>
<proteinExistence type="predicted"/>
<protein>
    <submittedName>
        <fullName evidence="1">Uncharacterized protein</fullName>
    </submittedName>
</protein>
<dbReference type="Proteomes" id="UP001150603">
    <property type="component" value="Unassembled WGS sequence"/>
</dbReference>
<name>A0ACC1JEP5_9FUNG</name>
<organism evidence="1 2">
    <name type="scientific">Linderina macrospora</name>
    <dbReference type="NCBI Taxonomy" id="4868"/>
    <lineage>
        <taxon>Eukaryota</taxon>
        <taxon>Fungi</taxon>
        <taxon>Fungi incertae sedis</taxon>
        <taxon>Zoopagomycota</taxon>
        <taxon>Kickxellomycotina</taxon>
        <taxon>Kickxellomycetes</taxon>
        <taxon>Kickxellales</taxon>
        <taxon>Kickxellaceae</taxon>
        <taxon>Linderina</taxon>
    </lineage>
</organism>
<evidence type="ECO:0000313" key="2">
    <source>
        <dbReference type="Proteomes" id="UP001150603"/>
    </source>
</evidence>
<sequence>MRTVASLLAIASATVLAQEIGATDGPSIVSGSNAISSPNINNGWQAEGSFFSGGNSGQGSLFNNVAGSSFSTVNSNSLFKGNIVNNPSSSSVSGNDGWTANGDANKLGPVQNFFGHGFARRSGDVVFASNHHQ</sequence>
<dbReference type="EMBL" id="JANBPW010000540">
    <property type="protein sequence ID" value="KAJ1949120.1"/>
    <property type="molecule type" value="Genomic_DNA"/>
</dbReference>
<keyword evidence="2" id="KW-1185">Reference proteome</keyword>
<gene>
    <name evidence="1" type="ORF">FBU59_001285</name>
</gene>
<feature type="non-terminal residue" evidence="1">
    <location>
        <position position="133"/>
    </location>
</feature>
<evidence type="ECO:0000313" key="1">
    <source>
        <dbReference type="EMBL" id="KAJ1949120.1"/>
    </source>
</evidence>
<accession>A0ACC1JEP5</accession>
<reference evidence="1" key="1">
    <citation type="submission" date="2022-07" db="EMBL/GenBank/DDBJ databases">
        <title>Phylogenomic reconstructions and comparative analyses of Kickxellomycotina fungi.</title>
        <authorList>
            <person name="Reynolds N.K."/>
            <person name="Stajich J.E."/>
            <person name="Barry K."/>
            <person name="Grigoriev I.V."/>
            <person name="Crous P."/>
            <person name="Smith M.E."/>
        </authorList>
    </citation>
    <scope>NUCLEOTIDE SEQUENCE</scope>
    <source>
        <strain evidence="1">NRRL 5244</strain>
    </source>
</reference>